<gene>
    <name evidence="1" type="ORF">PEPS_29250</name>
</gene>
<dbReference type="SUPFAM" id="SSF101908">
    <property type="entry name" value="Putative isomerase YbhE"/>
    <property type="match status" value="1"/>
</dbReference>
<evidence type="ECO:0008006" key="3">
    <source>
        <dbReference type="Google" id="ProtNLM"/>
    </source>
</evidence>
<sequence>MKTLNTLKKWWVILAVALAGCTGYGSLNVEAIDSNQSINGSMAQYGQNSNHLFVLLPHQRRIASYRFGADGLLTKGPLAYGRDMETLFPTEDYLFVGTMEGVSIYDLKNELSNFEEIGQFRHIRSCDPVVVQGNYAYSTLRSGTVCGSTVNRLDVIDISDITNPQGVGAVQMSDPHGLGVDGNLLFVCEGAKGLKVFSLENPIEPILIKHFQNIHAYDLIPANKILIAIGDNGILQYDYTDPENIQQISQLL</sequence>
<keyword evidence="2" id="KW-1185">Reference proteome</keyword>
<proteinExistence type="predicted"/>
<geneLocation type="plasmid" evidence="1 2">
    <name>pPP1</name>
</geneLocation>
<evidence type="ECO:0000313" key="1">
    <source>
        <dbReference type="EMBL" id="BDD00645.1"/>
    </source>
</evidence>
<dbReference type="Pfam" id="PF08309">
    <property type="entry name" value="LVIVD"/>
    <property type="match status" value="1"/>
</dbReference>
<accession>A0ABN6LBR8</accession>
<dbReference type="PROSITE" id="PS51257">
    <property type="entry name" value="PROKAR_LIPOPROTEIN"/>
    <property type="match status" value="1"/>
</dbReference>
<protein>
    <recommendedName>
        <fullName evidence="3">LVIVD repeat-containing protein</fullName>
    </recommendedName>
</protein>
<evidence type="ECO:0000313" key="2">
    <source>
        <dbReference type="Proteomes" id="UP001354989"/>
    </source>
</evidence>
<reference evidence="1 2" key="1">
    <citation type="submission" date="2021-12" db="EMBL/GenBank/DDBJ databases">
        <title>Genome sequencing of bacteria with rrn-lacking chromosome and rrn-plasmid.</title>
        <authorList>
            <person name="Anda M."/>
            <person name="Iwasaki W."/>
        </authorList>
    </citation>
    <scope>NUCLEOTIDE SEQUENCE [LARGE SCALE GENOMIC DNA]</scope>
    <source>
        <strain evidence="1 2">NBRC 101262</strain>
        <plasmid evidence="1 2">pPP1</plasmid>
    </source>
</reference>
<name>A0ABN6LBR8_9BACT</name>
<dbReference type="InterPro" id="IPR013211">
    <property type="entry name" value="LVIVD"/>
</dbReference>
<organism evidence="1 2">
    <name type="scientific">Persicobacter psychrovividus</name>
    <dbReference type="NCBI Taxonomy" id="387638"/>
    <lineage>
        <taxon>Bacteria</taxon>
        <taxon>Pseudomonadati</taxon>
        <taxon>Bacteroidota</taxon>
        <taxon>Cytophagia</taxon>
        <taxon>Cytophagales</taxon>
        <taxon>Persicobacteraceae</taxon>
        <taxon>Persicobacter</taxon>
    </lineage>
</organism>
<dbReference type="EMBL" id="AP025293">
    <property type="protein sequence ID" value="BDD00645.1"/>
    <property type="molecule type" value="Genomic_DNA"/>
</dbReference>
<dbReference type="Proteomes" id="UP001354989">
    <property type="component" value="Plasmid pPP1"/>
</dbReference>
<keyword evidence="1" id="KW-0614">Plasmid</keyword>